<dbReference type="Pfam" id="PF13263">
    <property type="entry name" value="PHP_C"/>
    <property type="match status" value="1"/>
</dbReference>
<dbReference type="InterPro" id="IPR052018">
    <property type="entry name" value="PHP_domain"/>
</dbReference>
<sequence>MILDPHIHSIYSGDAKGTPRQIIKRARWVGLDAIAIADHDTMQGSRVAEKEAKSFKDILVVPAMEITTSKGHILALGIQEEIKKGVTPQEAVDRVHEQGAVVIVPHPFVRYREGLFVNVQDLKVDAIETLNSRYIFGYSNWRARRLAKERNLPMIGSSDAHFTAAIGSCFTQIDSEPNIDDILTAIIKGRTKPMGSRTPLHLILKEVINKKIKRI</sequence>
<evidence type="ECO:0000259" key="1">
    <source>
        <dbReference type="SMART" id="SM00481"/>
    </source>
</evidence>
<dbReference type="Proteomes" id="UP000249782">
    <property type="component" value="Unassembled WGS sequence"/>
</dbReference>
<dbReference type="AlphaFoldDB" id="A0A328P8X4"/>
<organism evidence="2 3">
    <name type="scientific">Methanothermobacter tenebrarum</name>
    <dbReference type="NCBI Taxonomy" id="680118"/>
    <lineage>
        <taxon>Archaea</taxon>
        <taxon>Methanobacteriati</taxon>
        <taxon>Methanobacteriota</taxon>
        <taxon>Methanomada group</taxon>
        <taxon>Methanobacteria</taxon>
        <taxon>Methanobacteriales</taxon>
        <taxon>Methanobacteriaceae</taxon>
        <taxon>Methanothermobacter</taxon>
    </lineage>
</organism>
<name>A0A328P8X4_9EURY</name>
<protein>
    <submittedName>
        <fullName evidence="2">Metal-dependent phosphoesterase</fullName>
    </submittedName>
</protein>
<dbReference type="PANTHER" id="PTHR42924:SF3">
    <property type="entry name" value="POLYMERASE_HISTIDINOL PHOSPHATASE N-TERMINAL DOMAIN-CONTAINING PROTEIN"/>
    <property type="match status" value="1"/>
</dbReference>
<dbReference type="SUPFAM" id="SSF89550">
    <property type="entry name" value="PHP domain-like"/>
    <property type="match status" value="1"/>
</dbReference>
<dbReference type="InterPro" id="IPR004013">
    <property type="entry name" value="PHP_dom"/>
</dbReference>
<accession>A0A328P8X4</accession>
<dbReference type="InterPro" id="IPR016195">
    <property type="entry name" value="Pol/histidinol_Pase-like"/>
</dbReference>
<evidence type="ECO:0000313" key="2">
    <source>
        <dbReference type="EMBL" id="RAO78927.1"/>
    </source>
</evidence>
<keyword evidence="3" id="KW-1185">Reference proteome</keyword>
<dbReference type="Pfam" id="PF02811">
    <property type="entry name" value="PHP"/>
    <property type="match status" value="1"/>
</dbReference>
<comment type="caution">
    <text evidence="2">The sequence shown here is derived from an EMBL/GenBank/DDBJ whole genome shotgun (WGS) entry which is preliminary data.</text>
</comment>
<dbReference type="EMBL" id="QLOE01000006">
    <property type="protein sequence ID" value="RAO78927.1"/>
    <property type="molecule type" value="Genomic_DNA"/>
</dbReference>
<dbReference type="RefSeq" id="WP_112094114.1">
    <property type="nucleotide sequence ID" value="NZ_QLOE01000006.1"/>
</dbReference>
<dbReference type="GO" id="GO:0004534">
    <property type="term" value="F:5'-3' RNA exonuclease activity"/>
    <property type="evidence" value="ECO:0007669"/>
    <property type="project" value="TreeGrafter"/>
</dbReference>
<feature type="domain" description="Polymerase/histidinol phosphatase N-terminal" evidence="1">
    <location>
        <begin position="3"/>
        <end position="70"/>
    </location>
</feature>
<proteinExistence type="predicted"/>
<dbReference type="GO" id="GO:0035312">
    <property type="term" value="F:5'-3' DNA exonuclease activity"/>
    <property type="evidence" value="ECO:0007669"/>
    <property type="project" value="TreeGrafter"/>
</dbReference>
<dbReference type="NCBIfam" id="NF038032">
    <property type="entry name" value="CehA_McbA_metalo"/>
    <property type="match status" value="1"/>
</dbReference>
<dbReference type="OrthoDB" id="50465at2157"/>
<reference evidence="2 3" key="1">
    <citation type="submission" date="2018-06" db="EMBL/GenBank/DDBJ databases">
        <title>Draft genome sequence of hyperthermophilic methanogen Methanothermobacter tenebrarum sp. MCM-B 1447.</title>
        <authorList>
            <person name="Pore S.D."/>
            <person name="Dagar S."/>
            <person name="Dhakephalkar P.K."/>
        </authorList>
    </citation>
    <scope>NUCLEOTIDE SEQUENCE [LARGE SCALE GENOMIC DNA]</scope>
    <source>
        <strain evidence="2 3">MCM B 1447</strain>
    </source>
</reference>
<dbReference type="SMART" id="SM00481">
    <property type="entry name" value="POLIIIAc"/>
    <property type="match status" value="1"/>
</dbReference>
<dbReference type="InterPro" id="IPR003141">
    <property type="entry name" value="Pol/His_phosphatase_N"/>
</dbReference>
<evidence type="ECO:0000313" key="3">
    <source>
        <dbReference type="Proteomes" id="UP000249782"/>
    </source>
</evidence>
<dbReference type="PANTHER" id="PTHR42924">
    <property type="entry name" value="EXONUCLEASE"/>
    <property type="match status" value="1"/>
</dbReference>
<dbReference type="Gene3D" id="3.20.20.140">
    <property type="entry name" value="Metal-dependent hydrolases"/>
    <property type="match status" value="1"/>
</dbReference>
<dbReference type="CDD" id="cd07432">
    <property type="entry name" value="PHP_HisPPase"/>
    <property type="match status" value="1"/>
</dbReference>
<gene>
    <name evidence="2" type="ORF">DPC56_05730</name>
</gene>